<evidence type="ECO:0000313" key="4">
    <source>
        <dbReference type="Proteomes" id="UP000254956"/>
    </source>
</evidence>
<evidence type="ECO:0000313" key="3">
    <source>
        <dbReference type="EMBL" id="SUJ06695.1"/>
    </source>
</evidence>
<dbReference type="AlphaFoldDB" id="A0A380BVH4"/>
<dbReference type="OrthoDB" id="152510at2"/>
<organism evidence="3 4">
    <name type="scientific">Staphylococcus arlettae</name>
    <dbReference type="NCBI Taxonomy" id="29378"/>
    <lineage>
        <taxon>Bacteria</taxon>
        <taxon>Bacillati</taxon>
        <taxon>Bacillota</taxon>
        <taxon>Bacilli</taxon>
        <taxon>Bacillales</taxon>
        <taxon>Staphylococcaceae</taxon>
        <taxon>Staphylococcus</taxon>
    </lineage>
</organism>
<dbReference type="Gene3D" id="3.90.25.10">
    <property type="entry name" value="UDP-galactose 4-epimerase, domain 1"/>
    <property type="match status" value="1"/>
</dbReference>
<evidence type="ECO:0000313" key="5">
    <source>
        <dbReference type="Proteomes" id="UP000321598"/>
    </source>
</evidence>
<dbReference type="CDD" id="cd05269">
    <property type="entry name" value="TMR_SDR_a"/>
    <property type="match status" value="1"/>
</dbReference>
<dbReference type="PANTHER" id="PTHR47129:SF1">
    <property type="entry name" value="NMRA-LIKE DOMAIN-CONTAINING PROTEIN"/>
    <property type="match status" value="1"/>
</dbReference>
<sequence length="284" mass="31673">MNILITGATGGMGNYALEFLKKLVPQDEIFALVRNKEKASQLEEKGFNIRFGNYDDFEALSKAFKDIDRLLFISGNEVGQRQKQHKNVVEAAKANGVSYIAYTSFGNANISSSPLAEDHKYTEKLILDSDINYTFLRNNWYLENEYGLITAALKSGNFVHSGGEGKVGWALKEEYAQIAAYAVSGKYEFPNIIEIGGNLITYRQLAEELEKISGKSLEIIDTDVNTASKFLQENAEYPKDLADFLASAQEIIKSGSLDIEPDDLKKYIGNSLLPIQQSLNRLLK</sequence>
<dbReference type="GeneID" id="97226618"/>
<dbReference type="Proteomes" id="UP000254956">
    <property type="component" value="Unassembled WGS sequence"/>
</dbReference>
<protein>
    <submittedName>
        <fullName evidence="2">NAD(P)-dependent oxidoreductase</fullName>
    </submittedName>
    <submittedName>
        <fullName evidence="3">Putative nucleoside-diphosphate-sugar epimerase</fullName>
        <ecNumber evidence="3">1.6.5.2</ecNumber>
    </submittedName>
</protein>
<evidence type="ECO:0000259" key="1">
    <source>
        <dbReference type="Pfam" id="PF05368"/>
    </source>
</evidence>
<dbReference type="EMBL" id="BKAV01000060">
    <property type="protein sequence ID" value="GEQ01557.1"/>
    <property type="molecule type" value="Genomic_DNA"/>
</dbReference>
<dbReference type="Pfam" id="PF05368">
    <property type="entry name" value="NmrA"/>
    <property type="match status" value="1"/>
</dbReference>
<keyword evidence="3" id="KW-0560">Oxidoreductase</keyword>
<dbReference type="InterPro" id="IPR008030">
    <property type="entry name" value="NmrA-like"/>
</dbReference>
<dbReference type="Gene3D" id="3.40.50.720">
    <property type="entry name" value="NAD(P)-binding Rossmann-like Domain"/>
    <property type="match status" value="1"/>
</dbReference>
<dbReference type="STRING" id="1212545.SARL_03951"/>
<proteinExistence type="predicted"/>
<reference evidence="2 5" key="2">
    <citation type="submission" date="2019-07" db="EMBL/GenBank/DDBJ databases">
        <title>Whole genome shotgun sequence of Staphylococcus arlettae NBRC 109765.</title>
        <authorList>
            <person name="Hosoyama A."/>
            <person name="Uohara A."/>
            <person name="Ohji S."/>
            <person name="Ichikawa N."/>
        </authorList>
    </citation>
    <scope>NUCLEOTIDE SEQUENCE [LARGE SCALE GENOMIC DNA]</scope>
    <source>
        <strain evidence="2 5">NBRC 109765</strain>
    </source>
</reference>
<dbReference type="RefSeq" id="WP_021459430.1">
    <property type="nucleotide sequence ID" value="NZ_BKAV01000060.1"/>
</dbReference>
<feature type="domain" description="NmrA-like" evidence="1">
    <location>
        <begin position="2"/>
        <end position="251"/>
    </location>
</feature>
<gene>
    <name evidence="3" type="primary">qorB</name>
    <name evidence="3" type="ORF">NCTC12413_00076</name>
    <name evidence="2" type="ORF">SAR03_25940</name>
</gene>
<dbReference type="EMBL" id="UGZE01000001">
    <property type="protein sequence ID" value="SUJ06695.1"/>
    <property type="molecule type" value="Genomic_DNA"/>
</dbReference>
<reference evidence="3 4" key="1">
    <citation type="submission" date="2018-06" db="EMBL/GenBank/DDBJ databases">
        <authorList>
            <consortium name="Pathogen Informatics"/>
            <person name="Doyle S."/>
        </authorList>
    </citation>
    <scope>NUCLEOTIDE SEQUENCE [LARGE SCALE GENOMIC DNA]</scope>
    <source>
        <strain evidence="3 4">NCTC12413</strain>
    </source>
</reference>
<dbReference type="Proteomes" id="UP000321598">
    <property type="component" value="Unassembled WGS sequence"/>
</dbReference>
<dbReference type="InterPro" id="IPR036291">
    <property type="entry name" value="NAD(P)-bd_dom_sf"/>
</dbReference>
<dbReference type="PANTHER" id="PTHR47129">
    <property type="entry name" value="QUINONE OXIDOREDUCTASE 2"/>
    <property type="match status" value="1"/>
</dbReference>
<evidence type="ECO:0000313" key="2">
    <source>
        <dbReference type="EMBL" id="GEQ01557.1"/>
    </source>
</evidence>
<name>A0A380BVH4_9STAP</name>
<dbReference type="SUPFAM" id="SSF51735">
    <property type="entry name" value="NAD(P)-binding Rossmann-fold domains"/>
    <property type="match status" value="1"/>
</dbReference>
<keyword evidence="5" id="KW-1185">Reference proteome</keyword>
<dbReference type="InterPro" id="IPR052718">
    <property type="entry name" value="NmrA-type_oxidoreductase"/>
</dbReference>
<dbReference type="EC" id="1.6.5.2" evidence="3"/>
<accession>A0A380BVH4</accession>
<dbReference type="GO" id="GO:0003955">
    <property type="term" value="F:NAD(P)H dehydrogenase (quinone) activity"/>
    <property type="evidence" value="ECO:0007669"/>
    <property type="project" value="UniProtKB-EC"/>
</dbReference>